<keyword evidence="4" id="KW-0997">Cell inner membrane</keyword>
<dbReference type="AlphaFoldDB" id="A0A6G8Q4X7"/>
<evidence type="ECO:0000256" key="11">
    <source>
        <dbReference type="SAM" id="Phobius"/>
    </source>
</evidence>
<reference evidence="12 13" key="1">
    <citation type="submission" date="2019-10" db="EMBL/GenBank/DDBJ databases">
        <title>Rubrobacter sp nov SCSIO 52090 isolated from a deep-sea sediment in the South China Sea.</title>
        <authorList>
            <person name="Chen R.W."/>
        </authorList>
    </citation>
    <scope>NUCLEOTIDE SEQUENCE [LARGE SCALE GENOMIC DNA]</scope>
    <source>
        <strain evidence="12 13">SCSIO 52909</strain>
    </source>
</reference>
<evidence type="ECO:0000256" key="4">
    <source>
        <dbReference type="ARBA" id="ARBA00022519"/>
    </source>
</evidence>
<evidence type="ECO:0000313" key="12">
    <source>
        <dbReference type="EMBL" id="QIN81493.1"/>
    </source>
</evidence>
<evidence type="ECO:0000256" key="2">
    <source>
        <dbReference type="ARBA" id="ARBA00022448"/>
    </source>
</evidence>
<sequence>MSETTAQKTSEAGPRERGFGGRLLTALVRVREVSVLIVAVGLVLYFQAANSAFLSEQNILSLARFAVPYVVIASALCLLLICGELDLSVGQSFAFAPIVMYLAYDELFLVLPLAVLAGILAVAVVGLVNGLITVYLGVSSLITTLGMFFLLAGLNVTLTGGFPATTPDTNALTQILGEYPWAGTIWALVIVAVLQLVLSRTRWGLHTYATGGNPLGSREAGVGVARIKIGNFIMCAVLGGFVGIIESFRINSIDPLAGGPDIVLLCIASAVIGGTALLGGIGTVTGAFLGALVLVILRNGFTLQGINADTFNIVLGAAILVAMILNVYVARLRGAGRV</sequence>
<dbReference type="InterPro" id="IPR001851">
    <property type="entry name" value="ABC_transp_permease"/>
</dbReference>
<feature type="transmembrane region" description="Helical" evidence="11">
    <location>
        <begin position="66"/>
        <end position="87"/>
    </location>
</feature>
<dbReference type="EMBL" id="CP045119">
    <property type="protein sequence ID" value="QIN81493.1"/>
    <property type="molecule type" value="Genomic_DNA"/>
</dbReference>
<dbReference type="KEGG" id="rub:GBA63_01760"/>
<evidence type="ECO:0000256" key="5">
    <source>
        <dbReference type="ARBA" id="ARBA00022597"/>
    </source>
</evidence>
<name>A0A6G8Q4X7_9ACTN</name>
<keyword evidence="5" id="KW-0762">Sugar transport</keyword>
<feature type="transmembrane region" description="Helical" evidence="11">
    <location>
        <begin position="262"/>
        <end position="295"/>
    </location>
</feature>
<feature type="transmembrane region" description="Helical" evidence="11">
    <location>
        <begin position="229"/>
        <end position="250"/>
    </location>
</feature>
<evidence type="ECO:0000313" key="13">
    <source>
        <dbReference type="Proteomes" id="UP000501452"/>
    </source>
</evidence>
<dbReference type="RefSeq" id="WP_166172925.1">
    <property type="nucleotide sequence ID" value="NZ_CP045119.1"/>
</dbReference>
<organism evidence="12 13">
    <name type="scientific">Rubrobacter tropicus</name>
    <dbReference type="NCBI Taxonomy" id="2653851"/>
    <lineage>
        <taxon>Bacteria</taxon>
        <taxon>Bacillati</taxon>
        <taxon>Actinomycetota</taxon>
        <taxon>Rubrobacteria</taxon>
        <taxon>Rubrobacterales</taxon>
        <taxon>Rubrobacteraceae</taxon>
        <taxon>Rubrobacter</taxon>
    </lineage>
</organism>
<feature type="transmembrane region" description="Helical" evidence="11">
    <location>
        <begin position="135"/>
        <end position="159"/>
    </location>
</feature>
<keyword evidence="6 11" id="KW-0812">Transmembrane</keyword>
<feature type="transmembrane region" description="Helical" evidence="11">
    <location>
        <begin position="307"/>
        <end position="329"/>
    </location>
</feature>
<comment type="subcellular location">
    <subcellularLocation>
        <location evidence="1">Cell membrane</location>
        <topology evidence="1">Multi-pass membrane protein</topology>
    </subcellularLocation>
</comment>
<feature type="transmembrane region" description="Helical" evidence="11">
    <location>
        <begin position="33"/>
        <end position="54"/>
    </location>
</feature>
<accession>A0A6G8Q4X7</accession>
<evidence type="ECO:0000256" key="8">
    <source>
        <dbReference type="ARBA" id="ARBA00023136"/>
    </source>
</evidence>
<keyword evidence="13" id="KW-1185">Reference proteome</keyword>
<keyword evidence="3" id="KW-1003">Cell membrane</keyword>
<evidence type="ECO:0000256" key="1">
    <source>
        <dbReference type="ARBA" id="ARBA00004651"/>
    </source>
</evidence>
<comment type="function">
    <text evidence="9">Part of the binding-protein-dependent transport system for D-xylose. Probably responsible for the translocation of the substrate across the membrane.</text>
</comment>
<keyword evidence="7 11" id="KW-1133">Transmembrane helix</keyword>
<evidence type="ECO:0000256" key="7">
    <source>
        <dbReference type="ARBA" id="ARBA00022989"/>
    </source>
</evidence>
<evidence type="ECO:0000256" key="3">
    <source>
        <dbReference type="ARBA" id="ARBA00022475"/>
    </source>
</evidence>
<dbReference type="CDD" id="cd06579">
    <property type="entry name" value="TM_PBP1_transp_AraH_like"/>
    <property type="match status" value="1"/>
</dbReference>
<dbReference type="PANTHER" id="PTHR32196:SF32">
    <property type="entry name" value="XYLOSE TRANSPORT SYSTEM PERMEASE PROTEIN XYLH"/>
    <property type="match status" value="1"/>
</dbReference>
<evidence type="ECO:0000256" key="6">
    <source>
        <dbReference type="ARBA" id="ARBA00022692"/>
    </source>
</evidence>
<proteinExistence type="predicted"/>
<feature type="transmembrane region" description="Helical" evidence="11">
    <location>
        <begin position="107"/>
        <end position="128"/>
    </location>
</feature>
<dbReference type="Proteomes" id="UP000501452">
    <property type="component" value="Chromosome"/>
</dbReference>
<keyword evidence="8 11" id="KW-0472">Membrane</keyword>
<dbReference type="Pfam" id="PF02653">
    <property type="entry name" value="BPD_transp_2"/>
    <property type="match status" value="1"/>
</dbReference>
<dbReference type="GO" id="GO:0005886">
    <property type="term" value="C:plasma membrane"/>
    <property type="evidence" value="ECO:0007669"/>
    <property type="project" value="UniProtKB-SubCell"/>
</dbReference>
<evidence type="ECO:0000256" key="9">
    <source>
        <dbReference type="ARBA" id="ARBA00035611"/>
    </source>
</evidence>
<gene>
    <name evidence="12" type="ORF">GBA63_01760</name>
</gene>
<feature type="transmembrane region" description="Helical" evidence="11">
    <location>
        <begin position="179"/>
        <end position="198"/>
    </location>
</feature>
<dbReference type="GO" id="GO:0022857">
    <property type="term" value="F:transmembrane transporter activity"/>
    <property type="evidence" value="ECO:0007669"/>
    <property type="project" value="InterPro"/>
</dbReference>
<evidence type="ECO:0000256" key="10">
    <source>
        <dbReference type="ARBA" id="ARBA00035686"/>
    </source>
</evidence>
<protein>
    <recommendedName>
        <fullName evidence="10">Xylose transport system permease protein XylH</fullName>
    </recommendedName>
</protein>
<keyword evidence="2" id="KW-0813">Transport</keyword>
<dbReference type="PANTHER" id="PTHR32196">
    <property type="entry name" value="ABC TRANSPORTER PERMEASE PROTEIN YPHD-RELATED-RELATED"/>
    <property type="match status" value="1"/>
</dbReference>